<dbReference type="Pfam" id="PF03007">
    <property type="entry name" value="WS_DGAT_cat"/>
    <property type="match status" value="1"/>
</dbReference>
<dbReference type="Pfam" id="PF06974">
    <property type="entry name" value="WS_DGAT_C"/>
    <property type="match status" value="1"/>
</dbReference>
<evidence type="ECO:0000256" key="4">
    <source>
        <dbReference type="ARBA" id="ARBA00013244"/>
    </source>
</evidence>
<keyword evidence="9 11" id="KW-0012">Acyltransferase</keyword>
<dbReference type="Proteomes" id="UP001275440">
    <property type="component" value="Unassembled WGS sequence"/>
</dbReference>
<proteinExistence type="inferred from homology"/>
<comment type="similarity">
    <text evidence="3 11">Belongs to the long-chain O-acyltransferase family.</text>
</comment>
<reference evidence="15 16" key="1">
    <citation type="submission" date="2019-10" db="EMBL/GenBank/DDBJ databases">
        <title>Draft Genome Assembly of Rhodococcus zopfii DSM44189.</title>
        <authorList>
            <person name="Sutton J.M."/>
            <person name="Akob D.M."/>
            <person name="Bushman T.J."/>
        </authorList>
    </citation>
    <scope>NUCLEOTIDE SEQUENCE [LARGE SCALE GENOMIC DNA]</scope>
    <source>
        <strain evidence="15 16">DSM 44189</strain>
    </source>
</reference>
<dbReference type="InterPro" id="IPR045034">
    <property type="entry name" value="O-acyltransferase_WSD1-like"/>
</dbReference>
<keyword evidence="5 11" id="KW-0444">Lipid biosynthesis</keyword>
<protein>
    <recommendedName>
        <fullName evidence="4 11">Diacylglycerol O-acyltransferase</fullName>
        <ecNumber evidence="4 11">2.3.1.20</ecNumber>
    </recommendedName>
</protein>
<evidence type="ECO:0000259" key="14">
    <source>
        <dbReference type="Pfam" id="PF06974"/>
    </source>
</evidence>
<dbReference type="NCBIfam" id="TIGR02946">
    <property type="entry name" value="acyl_WS_DGAT"/>
    <property type="match status" value="1"/>
</dbReference>
<evidence type="ECO:0000256" key="9">
    <source>
        <dbReference type="ARBA" id="ARBA00023315"/>
    </source>
</evidence>
<keyword evidence="8 11" id="KW-0443">Lipid metabolism</keyword>
<comment type="caution">
    <text evidence="15">The sequence shown here is derived from an EMBL/GenBank/DDBJ whole genome shotgun (WGS) entry which is preliminary data.</text>
</comment>
<evidence type="ECO:0000256" key="3">
    <source>
        <dbReference type="ARBA" id="ARBA00009587"/>
    </source>
</evidence>
<evidence type="ECO:0000256" key="7">
    <source>
        <dbReference type="ARBA" id="ARBA00022798"/>
    </source>
</evidence>
<evidence type="ECO:0000256" key="2">
    <source>
        <dbReference type="ARBA" id="ARBA00005189"/>
    </source>
</evidence>
<sequence length="450" mass="48609">MPVTDSIFLFAESREHPIHVGSVQLFTPPADAGPDYVADLYHRLLGITDVDPLFRRRPGNPLSSVGYLWWTEDADVDLEYHVRHSALPAPGRIRELFALVSRLHGALLDRNRPLWEMYLIEGLEDGRFAWYSKMHHALLDGVSGLRLLQRTLSPDPEAEPRALWHPEGPGSKESASSTSLLGTARSLAGDLVGAVPAAARIGRLAVGAHKVALPYEAPRTMFNVPIGGARRFAAQSWDRERLDRVRRAAGISGNDLVLAMCAGALRAYLLEHDALPDDPLIAMVPVSLRPKDRPGDSGNSVGVTLCDLGTDRADPLDRLGVITGSMDQGKALFGGMTPLQALVWSGVTISPLGLAPVPGFVRLTPPPFNIIISNVPGPRKPLYWNGAHLDGIYPASVVMNGQALNITVTNTATTVDFGVVGGRRAVPSLQRILVHLDESLVELEAALQLS</sequence>
<dbReference type="PANTHER" id="PTHR31650">
    <property type="entry name" value="O-ACYLTRANSFERASE (WSD1-LIKE) FAMILY PROTEIN"/>
    <property type="match status" value="1"/>
</dbReference>
<comment type="pathway">
    <text evidence="2">Lipid metabolism.</text>
</comment>
<keyword evidence="7 11" id="KW-0319">Glycerol metabolism</keyword>
<feature type="domain" description="O-acyltransferase WSD1 C-terminal" evidence="14">
    <location>
        <begin position="298"/>
        <end position="443"/>
    </location>
</feature>
<accession>A0ABU3WR94</accession>
<evidence type="ECO:0000256" key="8">
    <source>
        <dbReference type="ARBA" id="ARBA00023098"/>
    </source>
</evidence>
<evidence type="ECO:0000256" key="5">
    <source>
        <dbReference type="ARBA" id="ARBA00022516"/>
    </source>
</evidence>
<evidence type="ECO:0000313" key="16">
    <source>
        <dbReference type="Proteomes" id="UP001275440"/>
    </source>
</evidence>
<name>A0ABU3WR94_9NOCA</name>
<evidence type="ECO:0000256" key="11">
    <source>
        <dbReference type="RuleBase" id="RU361241"/>
    </source>
</evidence>
<organism evidence="15 16">
    <name type="scientific">Rhodococcus zopfii</name>
    <dbReference type="NCBI Taxonomy" id="43772"/>
    <lineage>
        <taxon>Bacteria</taxon>
        <taxon>Bacillati</taxon>
        <taxon>Actinomycetota</taxon>
        <taxon>Actinomycetes</taxon>
        <taxon>Mycobacteriales</taxon>
        <taxon>Nocardiaceae</taxon>
        <taxon>Rhodococcus</taxon>
    </lineage>
</organism>
<comment type="catalytic activity">
    <reaction evidence="10 11">
        <text>an acyl-CoA + a 1,2-diacyl-sn-glycerol = a triacyl-sn-glycerol + CoA</text>
        <dbReference type="Rhea" id="RHEA:10868"/>
        <dbReference type="ChEBI" id="CHEBI:17815"/>
        <dbReference type="ChEBI" id="CHEBI:57287"/>
        <dbReference type="ChEBI" id="CHEBI:58342"/>
        <dbReference type="ChEBI" id="CHEBI:64615"/>
        <dbReference type="EC" id="2.3.1.20"/>
    </reaction>
</comment>
<evidence type="ECO:0000259" key="13">
    <source>
        <dbReference type="Pfam" id="PF03007"/>
    </source>
</evidence>
<evidence type="ECO:0000256" key="12">
    <source>
        <dbReference type="SAM" id="MobiDB-lite"/>
    </source>
</evidence>
<keyword evidence="16" id="KW-1185">Reference proteome</keyword>
<dbReference type="EMBL" id="WBMO01000001">
    <property type="protein sequence ID" value="MDV2476119.1"/>
    <property type="molecule type" value="Genomic_DNA"/>
</dbReference>
<dbReference type="EC" id="2.3.1.20" evidence="4 11"/>
<evidence type="ECO:0000313" key="15">
    <source>
        <dbReference type="EMBL" id="MDV2476119.1"/>
    </source>
</evidence>
<keyword evidence="6 11" id="KW-0808">Transferase</keyword>
<comment type="pathway">
    <text evidence="1 11">Glycerolipid metabolism; triacylglycerol biosynthesis.</text>
</comment>
<evidence type="ECO:0000256" key="1">
    <source>
        <dbReference type="ARBA" id="ARBA00004771"/>
    </source>
</evidence>
<evidence type="ECO:0000256" key="6">
    <source>
        <dbReference type="ARBA" id="ARBA00022679"/>
    </source>
</evidence>
<gene>
    <name evidence="15" type="ORF">F8M49_13585</name>
</gene>
<dbReference type="InterPro" id="IPR004255">
    <property type="entry name" value="O-acyltransferase_WSD1_N"/>
</dbReference>
<dbReference type="InterPro" id="IPR014292">
    <property type="entry name" value="Acyl_transf_WS/DGAT"/>
</dbReference>
<feature type="region of interest" description="Disordered" evidence="12">
    <location>
        <begin position="157"/>
        <end position="179"/>
    </location>
</feature>
<dbReference type="SUPFAM" id="SSF52777">
    <property type="entry name" value="CoA-dependent acyltransferases"/>
    <property type="match status" value="1"/>
</dbReference>
<dbReference type="RefSeq" id="WP_072812979.1">
    <property type="nucleotide sequence ID" value="NZ_JAHWLX010000151.1"/>
</dbReference>
<evidence type="ECO:0000256" key="10">
    <source>
        <dbReference type="ARBA" id="ARBA00048109"/>
    </source>
</evidence>
<feature type="domain" description="O-acyltransferase WSD1-like N-terminal" evidence="13">
    <location>
        <begin position="4"/>
        <end position="257"/>
    </location>
</feature>
<dbReference type="PANTHER" id="PTHR31650:SF1">
    <property type="entry name" value="WAX ESTER SYNTHASE_DIACYLGLYCEROL ACYLTRANSFERASE 4-RELATED"/>
    <property type="match status" value="1"/>
</dbReference>
<dbReference type="InterPro" id="IPR009721">
    <property type="entry name" value="O-acyltransferase_WSD1_C"/>
</dbReference>